<evidence type="ECO:0000256" key="1">
    <source>
        <dbReference type="ARBA" id="ARBA00008279"/>
    </source>
</evidence>
<dbReference type="InterPro" id="IPR006073">
    <property type="entry name" value="GTP-bd"/>
</dbReference>
<feature type="binding site" evidence="8">
    <location>
        <begin position="181"/>
        <end position="188"/>
    </location>
    <ligand>
        <name>GTP</name>
        <dbReference type="ChEBI" id="CHEBI:37565"/>
        <label>2</label>
    </ligand>
</feature>
<dbReference type="CDD" id="cd01894">
    <property type="entry name" value="EngA1"/>
    <property type="match status" value="1"/>
</dbReference>
<name>A0ABS0SRI4_9FLAO</name>
<feature type="binding site" evidence="8">
    <location>
        <begin position="119"/>
        <end position="122"/>
    </location>
    <ligand>
        <name>GTP</name>
        <dbReference type="ChEBI" id="CHEBI:37565"/>
        <label>1</label>
    </ligand>
</feature>
<dbReference type="EMBL" id="JAEFDC010000015">
    <property type="protein sequence ID" value="MBI1647926.1"/>
    <property type="molecule type" value="Genomic_DNA"/>
</dbReference>
<gene>
    <name evidence="8 12" type="primary">der</name>
    <name evidence="12" type="ORF">I7X30_12800</name>
</gene>
<keyword evidence="6 8" id="KW-0342">GTP-binding</keyword>
<dbReference type="InterPro" id="IPR016484">
    <property type="entry name" value="GTPase_Der"/>
</dbReference>
<evidence type="ECO:0000256" key="10">
    <source>
        <dbReference type="RuleBase" id="RU004481"/>
    </source>
</evidence>
<keyword evidence="4 10" id="KW-0677">Repeat</keyword>
<evidence type="ECO:0000256" key="8">
    <source>
        <dbReference type="HAMAP-Rule" id="MF_00195"/>
    </source>
</evidence>
<dbReference type="Gene3D" id="3.30.300.20">
    <property type="match status" value="1"/>
</dbReference>
<protein>
    <recommendedName>
        <fullName evidence="2 8">GTPase Der</fullName>
    </recommendedName>
    <alternativeName>
        <fullName evidence="7 8">GTP-binding protein EngA</fullName>
    </alternativeName>
</protein>
<feature type="binding site" evidence="8">
    <location>
        <begin position="228"/>
        <end position="232"/>
    </location>
    <ligand>
        <name>GTP</name>
        <dbReference type="ChEBI" id="CHEBI:37565"/>
        <label>2</label>
    </ligand>
</feature>
<dbReference type="InterPro" id="IPR005225">
    <property type="entry name" value="Small_GTP-bd"/>
</dbReference>
<dbReference type="InterPro" id="IPR032859">
    <property type="entry name" value="KH_dom-like"/>
</dbReference>
<dbReference type="InterPro" id="IPR015946">
    <property type="entry name" value="KH_dom-like_a/b"/>
</dbReference>
<evidence type="ECO:0000256" key="5">
    <source>
        <dbReference type="ARBA" id="ARBA00022741"/>
    </source>
</evidence>
<organism evidence="12 13">
    <name type="scientific">Capnocytophaga periodontitidis</name>
    <dbReference type="NCBI Taxonomy" id="2795027"/>
    <lineage>
        <taxon>Bacteria</taxon>
        <taxon>Pseudomonadati</taxon>
        <taxon>Bacteroidota</taxon>
        <taxon>Flavobacteriia</taxon>
        <taxon>Flavobacteriales</taxon>
        <taxon>Flavobacteriaceae</taxon>
        <taxon>Capnocytophaga</taxon>
    </lineage>
</organism>
<reference evidence="12 13" key="1">
    <citation type="journal article" date="2021" name="Int. J. Syst. Evol. Microbiol.">
        <title>Capnocytophaga periodontitidis sp. nov., isolated from subgingival plaque of periodontitis patient.</title>
        <authorList>
            <person name="Zhang Y."/>
            <person name="Qiao D."/>
            <person name="Shi W."/>
            <person name="Wu D."/>
            <person name="Cai M."/>
        </authorList>
    </citation>
    <scope>NUCLEOTIDE SEQUENCE [LARGE SCALE GENOMIC DNA]</scope>
    <source>
        <strain evidence="12 13">051621</strain>
    </source>
</reference>
<dbReference type="NCBIfam" id="TIGR00231">
    <property type="entry name" value="small_GTP"/>
    <property type="match status" value="2"/>
</dbReference>
<dbReference type="Pfam" id="PF01926">
    <property type="entry name" value="MMR_HSR1"/>
    <property type="match status" value="2"/>
</dbReference>
<evidence type="ECO:0000256" key="3">
    <source>
        <dbReference type="ARBA" id="ARBA00022517"/>
    </source>
</evidence>
<keyword evidence="13" id="KW-1185">Reference proteome</keyword>
<dbReference type="CDD" id="cd01895">
    <property type="entry name" value="EngA2"/>
    <property type="match status" value="1"/>
</dbReference>
<comment type="subunit">
    <text evidence="8">Associates with the 50S ribosomal subunit.</text>
</comment>
<evidence type="ECO:0000313" key="13">
    <source>
        <dbReference type="Proteomes" id="UP000641139"/>
    </source>
</evidence>
<dbReference type="Pfam" id="PF14714">
    <property type="entry name" value="KH_dom-like"/>
    <property type="match status" value="1"/>
</dbReference>
<dbReference type="Proteomes" id="UP000641139">
    <property type="component" value="Unassembled WGS sequence"/>
</dbReference>
<evidence type="ECO:0000313" key="12">
    <source>
        <dbReference type="EMBL" id="MBI1647926.1"/>
    </source>
</evidence>
<comment type="caution">
    <text evidence="12">The sequence shown here is derived from an EMBL/GenBank/DDBJ whole genome shotgun (WGS) entry which is preliminary data.</text>
</comment>
<feature type="binding site" evidence="8">
    <location>
        <begin position="9"/>
        <end position="16"/>
    </location>
    <ligand>
        <name>GTP</name>
        <dbReference type="ChEBI" id="CHEBI:37565"/>
        <label>1</label>
    </ligand>
</feature>
<feature type="domain" description="EngA-type G" evidence="11">
    <location>
        <begin position="3"/>
        <end position="167"/>
    </location>
</feature>
<dbReference type="SUPFAM" id="SSF52540">
    <property type="entry name" value="P-loop containing nucleoside triphosphate hydrolases"/>
    <property type="match status" value="2"/>
</dbReference>
<dbReference type="InterPro" id="IPR027417">
    <property type="entry name" value="P-loop_NTPase"/>
</dbReference>
<dbReference type="RefSeq" id="WP_198467507.1">
    <property type="nucleotide sequence ID" value="NZ_JAEFDB010000006.1"/>
</dbReference>
<keyword evidence="3 8" id="KW-0690">Ribosome biogenesis</keyword>
<dbReference type="InterPro" id="IPR031166">
    <property type="entry name" value="G_ENGA"/>
</dbReference>
<dbReference type="PANTHER" id="PTHR43834">
    <property type="entry name" value="GTPASE DER"/>
    <property type="match status" value="1"/>
</dbReference>
<dbReference type="HAMAP" id="MF_00195">
    <property type="entry name" value="GTPase_Der"/>
    <property type="match status" value="1"/>
</dbReference>
<keyword evidence="5 8" id="KW-0547">Nucleotide-binding</keyword>
<evidence type="ECO:0000259" key="11">
    <source>
        <dbReference type="PROSITE" id="PS51712"/>
    </source>
</evidence>
<evidence type="ECO:0000256" key="2">
    <source>
        <dbReference type="ARBA" id="ARBA00020953"/>
    </source>
</evidence>
<dbReference type="PANTHER" id="PTHR43834:SF6">
    <property type="entry name" value="GTPASE DER"/>
    <property type="match status" value="1"/>
</dbReference>
<dbReference type="PROSITE" id="PS51712">
    <property type="entry name" value="G_ENGA"/>
    <property type="match status" value="2"/>
</dbReference>
<feature type="domain" description="EngA-type G" evidence="11">
    <location>
        <begin position="175"/>
        <end position="350"/>
    </location>
</feature>
<feature type="binding site" evidence="8">
    <location>
        <begin position="56"/>
        <end position="60"/>
    </location>
    <ligand>
        <name>GTP</name>
        <dbReference type="ChEBI" id="CHEBI:37565"/>
        <label>1</label>
    </ligand>
</feature>
<comment type="similarity">
    <text evidence="1 8 9 10">Belongs to the TRAFAC class TrmE-Era-EngA-EngB-Septin-like GTPase superfamily. EngA (Der) GTPase family.</text>
</comment>
<evidence type="ECO:0000256" key="9">
    <source>
        <dbReference type="PROSITE-ProRule" id="PRU01049"/>
    </source>
</evidence>
<evidence type="ECO:0000256" key="7">
    <source>
        <dbReference type="ARBA" id="ARBA00032345"/>
    </source>
</evidence>
<dbReference type="Gene3D" id="3.40.50.300">
    <property type="entry name" value="P-loop containing nucleotide triphosphate hydrolases"/>
    <property type="match status" value="2"/>
</dbReference>
<dbReference type="PRINTS" id="PR00326">
    <property type="entry name" value="GTP1OBG"/>
</dbReference>
<dbReference type="NCBIfam" id="TIGR03594">
    <property type="entry name" value="GTPase_EngA"/>
    <property type="match status" value="1"/>
</dbReference>
<comment type="function">
    <text evidence="8 10">GTPase that plays an essential role in the late steps of ribosome biogenesis.</text>
</comment>
<sequence>MSAIVAVVGRPNVGKSTFFNRLIKRREAIVDAVSGVTRDRHYGKTDWNGVSFSVIDTGGYLAGSDDSFEKEINKQVSLAIDEADAIIFMVNVEEGLTGMDEAVAELLRKCHKPILVAVNKVDSNNRRNDMHEFYALGFEHLYALSSVNGSGTGELLDDLVALLPEKEKQEENPLPRFAVVGRPNAGKSSFINALIGEDRYIVTDIAGTTRDAIDTKYNRFGFEFNLVDTAGIRRKSKVKEDLEFYSVMRSIRAIEHSDVCILMLDATRGFESQDANIFWLAQRNRKGIVILVNKWDLVEKENNTAKQYEAAIRKEIEPFTDVPILFVSALNKQRIYKAIETAVAVYNNRTKRIPTRKLNEVMLPIIENYPPPAIKGKYVKIKFCTQLPTPMPQFAFFANLPQYVKDPYRRFIENKLRENFDFNGVPIDVYFRQK</sequence>
<evidence type="ECO:0000256" key="4">
    <source>
        <dbReference type="ARBA" id="ARBA00022737"/>
    </source>
</evidence>
<proteinExistence type="inferred from homology"/>
<feature type="binding site" evidence="8">
    <location>
        <begin position="293"/>
        <end position="296"/>
    </location>
    <ligand>
        <name>GTP</name>
        <dbReference type="ChEBI" id="CHEBI:37565"/>
        <label>2</label>
    </ligand>
</feature>
<dbReference type="PIRSF" id="PIRSF006485">
    <property type="entry name" value="GTP-binding_EngA"/>
    <property type="match status" value="1"/>
</dbReference>
<accession>A0ABS0SRI4</accession>
<evidence type="ECO:0000256" key="6">
    <source>
        <dbReference type="ARBA" id="ARBA00023134"/>
    </source>
</evidence>